<dbReference type="Pfam" id="PF03023">
    <property type="entry name" value="MurJ"/>
    <property type="match status" value="1"/>
</dbReference>
<dbReference type="InterPro" id="IPR051050">
    <property type="entry name" value="Lipid_II_flippase_MurJ/MviN"/>
</dbReference>
<evidence type="ECO:0000313" key="12">
    <source>
        <dbReference type="EMBL" id="GAA0858011.1"/>
    </source>
</evidence>
<keyword evidence="13" id="KW-1185">Reference proteome</keyword>
<dbReference type="InterPro" id="IPR004268">
    <property type="entry name" value="MurJ"/>
</dbReference>
<dbReference type="Proteomes" id="UP001500359">
    <property type="component" value="Unassembled WGS sequence"/>
</dbReference>
<comment type="subcellular location">
    <subcellularLocation>
        <location evidence="10">Cell inner membrane</location>
        <topology evidence="10">Multi-pass membrane protein</topology>
    </subcellularLocation>
    <subcellularLocation>
        <location evidence="1">Cell membrane</location>
        <topology evidence="1">Multi-pass membrane protein</topology>
    </subcellularLocation>
</comment>
<evidence type="ECO:0000256" key="4">
    <source>
        <dbReference type="ARBA" id="ARBA00022960"/>
    </source>
</evidence>
<feature type="transmembrane region" description="Helical" evidence="10">
    <location>
        <begin position="358"/>
        <end position="380"/>
    </location>
</feature>
<protein>
    <recommendedName>
        <fullName evidence="10">Probable lipid II flippase MurJ</fullName>
    </recommendedName>
</protein>
<feature type="transmembrane region" description="Helical" evidence="10">
    <location>
        <begin position="5"/>
        <end position="22"/>
    </location>
</feature>
<feature type="transmembrane region" description="Helical" evidence="10">
    <location>
        <begin position="238"/>
        <end position="263"/>
    </location>
</feature>
<comment type="pathway">
    <text evidence="10">Cell wall biogenesis; peptidoglycan biosynthesis.</text>
</comment>
<gene>
    <name evidence="10 12" type="primary">murJ</name>
    <name evidence="12" type="ORF">GCM10009114_26020</name>
</gene>
<evidence type="ECO:0000256" key="5">
    <source>
        <dbReference type="ARBA" id="ARBA00022984"/>
    </source>
</evidence>
<dbReference type="CDD" id="cd13123">
    <property type="entry name" value="MATE_MurJ_like"/>
    <property type="match status" value="1"/>
</dbReference>
<keyword evidence="5 10" id="KW-0573">Peptidoglycan synthesis</keyword>
<feature type="transmembrane region" description="Helical" evidence="10">
    <location>
        <begin position="491"/>
        <end position="510"/>
    </location>
</feature>
<accession>A0ABN1LNF5</accession>
<evidence type="ECO:0000256" key="2">
    <source>
        <dbReference type="ARBA" id="ARBA00022475"/>
    </source>
</evidence>
<keyword evidence="7 10" id="KW-0472">Membrane</keyword>
<evidence type="ECO:0000256" key="3">
    <source>
        <dbReference type="ARBA" id="ARBA00022692"/>
    </source>
</evidence>
<feature type="transmembrane region" description="Helical" evidence="10">
    <location>
        <begin position="318"/>
        <end position="338"/>
    </location>
</feature>
<evidence type="ECO:0000256" key="11">
    <source>
        <dbReference type="PIRNR" id="PIRNR002869"/>
    </source>
</evidence>
<feature type="transmembrane region" description="Helical" evidence="10">
    <location>
        <begin position="392"/>
        <end position="412"/>
    </location>
</feature>
<feature type="transmembrane region" description="Helical" evidence="10">
    <location>
        <begin position="418"/>
        <end position="438"/>
    </location>
</feature>
<feature type="transmembrane region" description="Helical" evidence="10">
    <location>
        <begin position="93"/>
        <end position="121"/>
    </location>
</feature>
<dbReference type="PANTHER" id="PTHR47019:SF1">
    <property type="entry name" value="LIPID II FLIPPASE MURJ"/>
    <property type="match status" value="1"/>
</dbReference>
<sequence>MSKKLLKSGVVVACMTFISRILGLVRDIVVANMLGAGAAADVFLVANKIPNFLRRLFAEGAFAQAFIPVLAEVKSEGDKEHLRQFIGKVSGTLGVVVTLVTLLGVIGSPVVAALFGAGWFIDYLNDAPGGEKFEPFALMLKITFPYLFFVSLTGLSGAILNTLNKFAVAAFTPVLLNVAIIATALLLAPQLDHPEFALAWGVFIGGLVQLLFQLPFLYKAGVLVRPRWAWSDPKVTKVRMLMIPALFGVSVSQINLLFDTMIATSLMTGSPSWLYYSDRLLEFPLGLFGIAIATVILPALSGHHVSKDRQSFSNSIDWAFKLVCILGIPAAAGLFVLAEPMLLTIFYGGAFTAKDATMASVSLMAYSTGLLSFMLVKVLAPGFYSRQDLKTPVRIGIYCMIANMVFNIILAIPFGYVGLAMATAISASLNAGMLYFKLHQLGVYQITRNTLLFVMKIVLACTAMVLVILYFNPDIPQWLSLSVWQKAIELAKLILLGFAAFAISLLVLGVRVNSFRATHRVKDLE</sequence>
<evidence type="ECO:0000256" key="10">
    <source>
        <dbReference type="HAMAP-Rule" id="MF_02078"/>
    </source>
</evidence>
<evidence type="ECO:0000256" key="8">
    <source>
        <dbReference type="ARBA" id="ARBA00060041"/>
    </source>
</evidence>
<evidence type="ECO:0000256" key="9">
    <source>
        <dbReference type="ARBA" id="ARBA00061532"/>
    </source>
</evidence>
<evidence type="ECO:0000256" key="1">
    <source>
        <dbReference type="ARBA" id="ARBA00004651"/>
    </source>
</evidence>
<dbReference type="PANTHER" id="PTHR47019">
    <property type="entry name" value="LIPID II FLIPPASE MURJ"/>
    <property type="match status" value="1"/>
</dbReference>
<feature type="transmembrane region" description="Helical" evidence="10">
    <location>
        <begin position="197"/>
        <end position="218"/>
    </location>
</feature>
<organism evidence="12 13">
    <name type="scientific">Aliiglaciecola litoralis</name>
    <dbReference type="NCBI Taxonomy" id="582857"/>
    <lineage>
        <taxon>Bacteria</taxon>
        <taxon>Pseudomonadati</taxon>
        <taxon>Pseudomonadota</taxon>
        <taxon>Gammaproteobacteria</taxon>
        <taxon>Alteromonadales</taxon>
        <taxon>Alteromonadaceae</taxon>
        <taxon>Aliiglaciecola</taxon>
    </lineage>
</organism>
<evidence type="ECO:0000256" key="6">
    <source>
        <dbReference type="ARBA" id="ARBA00022989"/>
    </source>
</evidence>
<name>A0ABN1LNF5_9ALTE</name>
<reference evidence="12 13" key="1">
    <citation type="journal article" date="2019" name="Int. J. Syst. Evol. Microbiol.">
        <title>The Global Catalogue of Microorganisms (GCM) 10K type strain sequencing project: providing services to taxonomists for standard genome sequencing and annotation.</title>
        <authorList>
            <consortium name="The Broad Institute Genomics Platform"/>
            <consortium name="The Broad Institute Genome Sequencing Center for Infectious Disease"/>
            <person name="Wu L."/>
            <person name="Ma J."/>
        </authorList>
    </citation>
    <scope>NUCLEOTIDE SEQUENCE [LARGE SCALE GENOMIC DNA]</scope>
    <source>
        <strain evidence="12 13">JCM 15896</strain>
    </source>
</reference>
<dbReference type="NCBIfam" id="TIGR01695">
    <property type="entry name" value="murJ_mviN"/>
    <property type="match status" value="1"/>
</dbReference>
<comment type="function">
    <text evidence="8 10 11">Involved in peptidoglycan biosynthesis. Transports lipid-linked peptidoglycan precursors from the inner to the outer leaflet of the cytoplasmic membrane.</text>
</comment>
<dbReference type="RefSeq" id="WP_343860647.1">
    <property type="nucleotide sequence ID" value="NZ_BAAAFD010000007.1"/>
</dbReference>
<comment type="caution">
    <text evidence="12">The sequence shown here is derived from an EMBL/GenBank/DDBJ whole genome shotgun (WGS) entry which is preliminary data.</text>
</comment>
<feature type="transmembrane region" description="Helical" evidence="10">
    <location>
        <begin position="28"/>
        <end position="46"/>
    </location>
</feature>
<keyword evidence="2 10" id="KW-1003">Cell membrane</keyword>
<keyword evidence="10 11" id="KW-0813">Transport</keyword>
<keyword evidence="3 10" id="KW-0812">Transmembrane</keyword>
<keyword evidence="10 11" id="KW-0961">Cell wall biogenesis/degradation</keyword>
<proteinExistence type="inferred from homology"/>
<dbReference type="EMBL" id="BAAAFD010000007">
    <property type="protein sequence ID" value="GAA0858011.1"/>
    <property type="molecule type" value="Genomic_DNA"/>
</dbReference>
<feature type="transmembrane region" description="Helical" evidence="10">
    <location>
        <begin position="450"/>
        <end position="471"/>
    </location>
</feature>
<evidence type="ECO:0000256" key="7">
    <source>
        <dbReference type="ARBA" id="ARBA00023136"/>
    </source>
</evidence>
<dbReference type="PIRSF" id="PIRSF002869">
    <property type="entry name" value="MviN"/>
    <property type="match status" value="1"/>
</dbReference>
<dbReference type="HAMAP" id="MF_02078">
    <property type="entry name" value="MurJ_MviN"/>
    <property type="match status" value="1"/>
</dbReference>
<feature type="transmembrane region" description="Helical" evidence="10">
    <location>
        <begin position="136"/>
        <end position="160"/>
    </location>
</feature>
<keyword evidence="10" id="KW-0997">Cell inner membrane</keyword>
<feature type="transmembrane region" description="Helical" evidence="10">
    <location>
        <begin position="283"/>
        <end position="306"/>
    </location>
</feature>
<comment type="similarity">
    <text evidence="9 10 11">Belongs to the MurJ/MviN family.</text>
</comment>
<keyword evidence="4 10" id="KW-0133">Cell shape</keyword>
<keyword evidence="6 10" id="KW-1133">Transmembrane helix</keyword>
<feature type="transmembrane region" description="Helical" evidence="10">
    <location>
        <begin position="167"/>
        <end position="191"/>
    </location>
</feature>
<dbReference type="PRINTS" id="PR01806">
    <property type="entry name" value="VIRFACTRMVIN"/>
</dbReference>
<evidence type="ECO:0000313" key="13">
    <source>
        <dbReference type="Proteomes" id="UP001500359"/>
    </source>
</evidence>